<dbReference type="Pfam" id="PF08263">
    <property type="entry name" value="LRRNT_2"/>
    <property type="match status" value="1"/>
</dbReference>
<evidence type="ECO:0000313" key="4">
    <source>
        <dbReference type="EMBL" id="KAK6805646.1"/>
    </source>
</evidence>
<feature type="domain" description="Leucine-rich repeat-containing N-terminal plant-type" evidence="3">
    <location>
        <begin position="46"/>
        <end position="71"/>
    </location>
</feature>
<dbReference type="InterPro" id="IPR032675">
    <property type="entry name" value="LRR_dom_sf"/>
</dbReference>
<dbReference type="SUPFAM" id="SSF52058">
    <property type="entry name" value="L domain-like"/>
    <property type="match status" value="1"/>
</dbReference>
<protein>
    <recommendedName>
        <fullName evidence="3">Leucine-rich repeat-containing N-terminal plant-type domain-containing protein</fullName>
    </recommendedName>
</protein>
<dbReference type="AlphaFoldDB" id="A0AAN8UHH4"/>
<dbReference type="PANTHER" id="PTHR48007">
    <property type="entry name" value="LEUCINE-RICH REPEAT RECEPTOR-LIKE PROTEIN KINASE PXC1"/>
    <property type="match status" value="1"/>
</dbReference>
<dbReference type="PANTHER" id="PTHR48007:SF47">
    <property type="entry name" value="PROTEIN KINASE DOMAIN-CONTAINING PROTEIN"/>
    <property type="match status" value="1"/>
</dbReference>
<dbReference type="Gene3D" id="3.80.10.10">
    <property type="entry name" value="Ribonuclease Inhibitor"/>
    <property type="match status" value="1"/>
</dbReference>
<keyword evidence="2" id="KW-0677">Repeat</keyword>
<dbReference type="Pfam" id="PF00560">
    <property type="entry name" value="LRR_1"/>
    <property type="match status" value="3"/>
</dbReference>
<proteinExistence type="predicted"/>
<dbReference type="GO" id="GO:0050832">
    <property type="term" value="P:defense response to fungus"/>
    <property type="evidence" value="ECO:0007669"/>
    <property type="project" value="UniProtKB-ARBA"/>
</dbReference>
<name>A0AAN8UHH4_SOLBU</name>
<dbReference type="Proteomes" id="UP001371456">
    <property type="component" value="Unassembled WGS sequence"/>
</dbReference>
<evidence type="ECO:0000259" key="3">
    <source>
        <dbReference type="Pfam" id="PF08263"/>
    </source>
</evidence>
<keyword evidence="5" id="KW-1185">Reference proteome</keyword>
<sequence length="275" mass="29932">MKVNQNTFFLPYTSTSLAAFLVTKTASLVVGLPLPLSSYMDALVVLEDPLSILDNWDYNDATPCLWTGVTCAPDMFRVISLVLPNSKLIGSIPEELGFIQHLHTIDLSNNFLNGTLPVSLLNASELPSGFQFVEVLDLSSNLLNGALPDNFDGDSLKYLNFSSNKLSGLVSPQFAKKIPANAAIDLSLNCLTGNKDLCGKPLKKLCTIPSTLSSPPNLTTNPPAIAAIPKEINSTPLPEQKTVVGKVNLKIQLFFYLNKKKKKKGKFIPKQVKQQ</sequence>
<dbReference type="InterPro" id="IPR046959">
    <property type="entry name" value="PRK1-6/SRF4-like"/>
</dbReference>
<accession>A0AAN8UHH4</accession>
<gene>
    <name evidence="4" type="ORF">RDI58_003431</name>
</gene>
<keyword evidence="1" id="KW-0433">Leucine-rich repeat</keyword>
<evidence type="ECO:0000256" key="1">
    <source>
        <dbReference type="ARBA" id="ARBA00022614"/>
    </source>
</evidence>
<dbReference type="EMBL" id="JBANQN010000001">
    <property type="protein sequence ID" value="KAK6805646.1"/>
    <property type="molecule type" value="Genomic_DNA"/>
</dbReference>
<dbReference type="InterPro" id="IPR013210">
    <property type="entry name" value="LRR_N_plant-typ"/>
</dbReference>
<evidence type="ECO:0000256" key="2">
    <source>
        <dbReference type="ARBA" id="ARBA00022737"/>
    </source>
</evidence>
<comment type="caution">
    <text evidence="4">The sequence shown here is derived from an EMBL/GenBank/DDBJ whole genome shotgun (WGS) entry which is preliminary data.</text>
</comment>
<dbReference type="InterPro" id="IPR001611">
    <property type="entry name" value="Leu-rich_rpt"/>
</dbReference>
<evidence type="ECO:0000313" key="5">
    <source>
        <dbReference type="Proteomes" id="UP001371456"/>
    </source>
</evidence>
<reference evidence="4 5" key="1">
    <citation type="submission" date="2024-02" db="EMBL/GenBank/DDBJ databases">
        <title>de novo genome assembly of Solanum bulbocastanum strain 11H21.</title>
        <authorList>
            <person name="Hosaka A.J."/>
        </authorList>
    </citation>
    <scope>NUCLEOTIDE SEQUENCE [LARGE SCALE GENOMIC DNA]</scope>
    <source>
        <tissue evidence="4">Young leaves</tissue>
    </source>
</reference>
<organism evidence="4 5">
    <name type="scientific">Solanum bulbocastanum</name>
    <name type="common">Wild potato</name>
    <dbReference type="NCBI Taxonomy" id="147425"/>
    <lineage>
        <taxon>Eukaryota</taxon>
        <taxon>Viridiplantae</taxon>
        <taxon>Streptophyta</taxon>
        <taxon>Embryophyta</taxon>
        <taxon>Tracheophyta</taxon>
        <taxon>Spermatophyta</taxon>
        <taxon>Magnoliopsida</taxon>
        <taxon>eudicotyledons</taxon>
        <taxon>Gunneridae</taxon>
        <taxon>Pentapetalae</taxon>
        <taxon>asterids</taxon>
        <taxon>lamiids</taxon>
        <taxon>Solanales</taxon>
        <taxon>Solanaceae</taxon>
        <taxon>Solanoideae</taxon>
        <taxon>Solaneae</taxon>
        <taxon>Solanum</taxon>
    </lineage>
</organism>